<proteinExistence type="predicted"/>
<keyword evidence="1" id="KW-0472">Membrane</keyword>
<gene>
    <name evidence="2" type="ORF">SFC79_19270</name>
</gene>
<evidence type="ECO:0000313" key="2">
    <source>
        <dbReference type="EMBL" id="MDZ5663926.1"/>
    </source>
</evidence>
<organism evidence="2 3">
    <name type="scientific">Nocardioides renjunii</name>
    <dbReference type="NCBI Taxonomy" id="3095075"/>
    <lineage>
        <taxon>Bacteria</taxon>
        <taxon>Bacillati</taxon>
        <taxon>Actinomycetota</taxon>
        <taxon>Actinomycetes</taxon>
        <taxon>Propionibacteriales</taxon>
        <taxon>Nocardioidaceae</taxon>
        <taxon>Nocardioides</taxon>
    </lineage>
</organism>
<dbReference type="RefSeq" id="WP_172264693.1">
    <property type="nucleotide sequence ID" value="NZ_CP141058.1"/>
</dbReference>
<sequence>MLAIVVMMTIGVLVAAAVAVYVAYPHRGEEMPVAPQLGSAMRKGVDTLPTLEDSESRQ</sequence>
<feature type="transmembrane region" description="Helical" evidence="1">
    <location>
        <begin position="6"/>
        <end position="24"/>
    </location>
</feature>
<name>A0ABU5KGC8_9ACTN</name>
<keyword evidence="1" id="KW-0812">Transmembrane</keyword>
<evidence type="ECO:0000256" key="1">
    <source>
        <dbReference type="SAM" id="Phobius"/>
    </source>
</evidence>
<protein>
    <submittedName>
        <fullName evidence="2">Uncharacterized protein</fullName>
    </submittedName>
</protein>
<dbReference type="Proteomes" id="UP001291999">
    <property type="component" value="Unassembled WGS sequence"/>
</dbReference>
<accession>A0ABU5KGC8</accession>
<comment type="caution">
    <text evidence="2">The sequence shown here is derived from an EMBL/GenBank/DDBJ whole genome shotgun (WGS) entry which is preliminary data.</text>
</comment>
<reference evidence="2 3" key="1">
    <citation type="submission" date="2023-11" db="EMBL/GenBank/DDBJ databases">
        <title>Novel species in genus Nocardioides.</title>
        <authorList>
            <person name="Zhou H."/>
        </authorList>
    </citation>
    <scope>NUCLEOTIDE SEQUENCE [LARGE SCALE GENOMIC DNA]</scope>
    <source>
        <strain evidence="2 3">S-58</strain>
    </source>
</reference>
<keyword evidence="3" id="KW-1185">Reference proteome</keyword>
<keyword evidence="1" id="KW-1133">Transmembrane helix</keyword>
<evidence type="ECO:0000313" key="3">
    <source>
        <dbReference type="Proteomes" id="UP001291999"/>
    </source>
</evidence>
<dbReference type="EMBL" id="JAXQPW010000008">
    <property type="protein sequence ID" value="MDZ5663926.1"/>
    <property type="molecule type" value="Genomic_DNA"/>
</dbReference>